<proteinExistence type="inferred from homology"/>
<keyword evidence="3 5" id="KW-0175">Coiled coil</keyword>
<organism evidence="6">
    <name type="scientific">Octopus bimaculoides</name>
    <name type="common">California two-spotted octopus</name>
    <dbReference type="NCBI Taxonomy" id="37653"/>
    <lineage>
        <taxon>Eukaryota</taxon>
        <taxon>Metazoa</taxon>
        <taxon>Spiralia</taxon>
        <taxon>Lophotrochozoa</taxon>
        <taxon>Mollusca</taxon>
        <taxon>Cephalopoda</taxon>
        <taxon>Coleoidea</taxon>
        <taxon>Octopodiformes</taxon>
        <taxon>Octopoda</taxon>
        <taxon>Incirrata</taxon>
        <taxon>Octopodidae</taxon>
        <taxon>Octopus</taxon>
    </lineage>
</organism>
<name>A0A0L8G4P0_OCTBM</name>
<dbReference type="GO" id="GO:0005930">
    <property type="term" value="C:axoneme"/>
    <property type="evidence" value="ECO:0007669"/>
    <property type="project" value="UniProtKB-SubCell"/>
</dbReference>
<dbReference type="Pfam" id="PF03148">
    <property type="entry name" value="Tektin"/>
    <property type="match status" value="1"/>
</dbReference>
<evidence type="ECO:0000256" key="4">
    <source>
        <dbReference type="RuleBase" id="RU367040"/>
    </source>
</evidence>
<evidence type="ECO:0000313" key="6">
    <source>
        <dbReference type="EMBL" id="KOF71555.1"/>
    </source>
</evidence>
<dbReference type="PANTHER" id="PTHR19960:SF12">
    <property type="entry name" value="TEKTIN-4"/>
    <property type="match status" value="1"/>
</dbReference>
<gene>
    <name evidence="6" type="ORF">OCBIM_22000919mg</name>
</gene>
<sequence length="467" mass="54055">MAACVVGPNLNTCQPTGDVGEASITHPPMECRPDGDLDCRTKRETFEDSVLMTNTGNDMGISTQGYRSNKYNDIEWSNNNYTKYLQSATDRHNSEVIRNDSSNTMNTTEAITKKTQDDLTKKLGERIQDISFWKFELERAIQDMQDEIDLQVAMKRQLENALRSTEIPLHIATDNLNCRLRRQGIDLVEDIVEKALLQEVKLINNVQELLKKTIAKTEEQLENNRLTKQKMEMDWSDKKEALQIDSRCAILRNHHTNKQFFPGAANFQEIQSTPESWAQFTHDNIILAENERKSSIQLRECAKNILEDTSRDLFEQNNIVQSAFQKRLQELDDAKFRHESHLKKVCQEIADEEKNIENLQKAIRDKEDPLKVVQTRLDARSRRPGVELCRDGIQIGLIQEVDEINTSITTLQKKLMEAQNSLKNLQDTRMCLEKEISNKINSIFIDRQKCLPVRERYPTVLRLQGYQ</sequence>
<dbReference type="EMBL" id="KQ424114">
    <property type="protein sequence ID" value="KOF71555.1"/>
    <property type="molecule type" value="Genomic_DNA"/>
</dbReference>
<dbReference type="GO" id="GO:0060271">
    <property type="term" value="P:cilium assembly"/>
    <property type="evidence" value="ECO:0007669"/>
    <property type="project" value="UniProtKB-UniRule"/>
</dbReference>
<accession>A0A0L8G4P0</accession>
<evidence type="ECO:0000256" key="3">
    <source>
        <dbReference type="ARBA" id="ARBA00023054"/>
    </source>
</evidence>
<keyword evidence="4" id="KW-0969">Cilium</keyword>
<comment type="subcellular location">
    <subcellularLocation>
        <location evidence="4">Cytoplasm</location>
        <location evidence="4">Cytoskeleton</location>
        <location evidence="4">Cilium axoneme</location>
    </subcellularLocation>
</comment>
<dbReference type="AlphaFoldDB" id="A0A0L8G4P0"/>
<keyword evidence="4" id="KW-0282">Flagellum</keyword>
<dbReference type="OrthoDB" id="5788000at2759"/>
<dbReference type="GO" id="GO:0060294">
    <property type="term" value="P:cilium movement involved in cell motility"/>
    <property type="evidence" value="ECO:0007669"/>
    <property type="project" value="UniProtKB-UniRule"/>
</dbReference>
<comment type="similarity">
    <text evidence="1 4">Belongs to the tektin family.</text>
</comment>
<dbReference type="GO" id="GO:0015630">
    <property type="term" value="C:microtubule cytoskeleton"/>
    <property type="evidence" value="ECO:0007669"/>
    <property type="project" value="UniProtKB-UniRule"/>
</dbReference>
<dbReference type="PRINTS" id="PR00511">
    <property type="entry name" value="TEKTIN"/>
</dbReference>
<feature type="coiled-coil region" evidence="5">
    <location>
        <begin position="401"/>
        <end position="442"/>
    </location>
</feature>
<evidence type="ECO:0000256" key="2">
    <source>
        <dbReference type="ARBA" id="ARBA00022490"/>
    </source>
</evidence>
<keyword evidence="2" id="KW-0963">Cytoplasm</keyword>
<protein>
    <recommendedName>
        <fullName evidence="4">Tektin</fullName>
    </recommendedName>
</protein>
<evidence type="ECO:0000256" key="5">
    <source>
        <dbReference type="SAM" id="Coils"/>
    </source>
</evidence>
<keyword evidence="4" id="KW-0966">Cell projection</keyword>
<dbReference type="InterPro" id="IPR000435">
    <property type="entry name" value="Tektins"/>
</dbReference>
<feature type="coiled-coil region" evidence="5">
    <location>
        <begin position="342"/>
        <end position="369"/>
    </location>
</feature>
<dbReference type="GO" id="GO:0005634">
    <property type="term" value="C:nucleus"/>
    <property type="evidence" value="ECO:0007669"/>
    <property type="project" value="TreeGrafter"/>
</dbReference>
<dbReference type="PANTHER" id="PTHR19960">
    <property type="entry name" value="TEKTIN"/>
    <property type="match status" value="1"/>
</dbReference>
<dbReference type="OMA" id="RNLEDTH"/>
<dbReference type="KEGG" id="obi:106879421"/>
<evidence type="ECO:0000256" key="1">
    <source>
        <dbReference type="ARBA" id="ARBA00007209"/>
    </source>
</evidence>
<dbReference type="InterPro" id="IPR048256">
    <property type="entry name" value="Tektin-like"/>
</dbReference>
<reference evidence="6" key="1">
    <citation type="submission" date="2015-07" db="EMBL/GenBank/DDBJ databases">
        <title>MeaNS - Measles Nucleotide Surveillance Program.</title>
        <authorList>
            <person name="Tran T."/>
            <person name="Druce J."/>
        </authorList>
    </citation>
    <scope>NUCLEOTIDE SEQUENCE</scope>
    <source>
        <strain evidence="6">UCB-OBI-ISO-001</strain>
        <tissue evidence="6">Gonad</tissue>
    </source>
</reference>
<dbReference type="STRING" id="37653.A0A0L8G4P0"/>